<sequence length="255" mass="28996">MGKEPQLGQLRRIRQCELFVVRCNRRNDVSYEIAFSEDYSCENTICNPRAGDLLIGRESSLIASSTCGLNEVEAYCVVTTSGKSYCKECTSKQPYNSITNPESHRVENVVSRVPSNPGRWWQSQNAVHNVSIVLNLDTQFQFISTILRFKTYRPAAMYLERSYDFGRTWARYAYFSNNCKRDFPAVPEGPRRSLTDVTCTGVYSQLTPSEGGVVAYMAAPSEMHQSWPQYSKERMNLTAITNLRAVFTRINTLGK</sequence>
<dbReference type="AlphaFoldDB" id="A0A183N460"/>
<accession>A0A183N460</accession>
<dbReference type="Gene3D" id="2.60.120.260">
    <property type="entry name" value="Galactose-binding domain-like"/>
    <property type="match status" value="1"/>
</dbReference>
<dbReference type="PANTHER" id="PTHR10574">
    <property type="entry name" value="NETRIN/LAMININ-RELATED"/>
    <property type="match status" value="1"/>
</dbReference>
<dbReference type="InterPro" id="IPR008211">
    <property type="entry name" value="Laminin_N"/>
</dbReference>
<dbReference type="GO" id="GO:0070831">
    <property type="term" value="P:basement membrane assembly"/>
    <property type="evidence" value="ECO:0007669"/>
    <property type="project" value="TreeGrafter"/>
</dbReference>
<dbReference type="STRING" id="48269.A0A183N460"/>
<dbReference type="GO" id="GO:0009888">
    <property type="term" value="P:tissue development"/>
    <property type="evidence" value="ECO:0007669"/>
    <property type="project" value="TreeGrafter"/>
</dbReference>
<dbReference type="SMART" id="SM00136">
    <property type="entry name" value="LamNT"/>
    <property type="match status" value="1"/>
</dbReference>
<dbReference type="GO" id="GO:0009887">
    <property type="term" value="P:animal organ morphogenesis"/>
    <property type="evidence" value="ECO:0007669"/>
    <property type="project" value="TreeGrafter"/>
</dbReference>
<dbReference type="Pfam" id="PF00055">
    <property type="entry name" value="Laminin_N"/>
    <property type="match status" value="1"/>
</dbReference>
<dbReference type="EMBL" id="UZAI01019506">
    <property type="protein sequence ID" value="VDP45798.1"/>
    <property type="molecule type" value="Genomic_DNA"/>
</dbReference>
<dbReference type="GO" id="GO:0034446">
    <property type="term" value="P:substrate adhesion-dependent cell spreading"/>
    <property type="evidence" value="ECO:0007669"/>
    <property type="project" value="TreeGrafter"/>
</dbReference>
<dbReference type="InterPro" id="IPR050440">
    <property type="entry name" value="Laminin/Netrin_ECM"/>
</dbReference>
<name>A0A183N460_9TREM</name>
<dbReference type="Proteomes" id="UP000277204">
    <property type="component" value="Unassembled WGS sequence"/>
</dbReference>
<protein>
    <submittedName>
        <fullName evidence="1">Uncharacterized protein</fullName>
    </submittedName>
</protein>
<dbReference type="PROSITE" id="PS51117">
    <property type="entry name" value="LAMININ_NTER"/>
    <property type="match status" value="1"/>
</dbReference>
<keyword evidence="2" id="KW-1185">Reference proteome</keyword>
<dbReference type="GO" id="GO:0007411">
    <property type="term" value="P:axon guidance"/>
    <property type="evidence" value="ECO:0007669"/>
    <property type="project" value="TreeGrafter"/>
</dbReference>
<dbReference type="PANTHER" id="PTHR10574:SF375">
    <property type="entry name" value="LAMININ SUBUNIT BETA-1"/>
    <property type="match status" value="1"/>
</dbReference>
<reference evidence="1 2" key="1">
    <citation type="submission" date="2018-11" db="EMBL/GenBank/DDBJ databases">
        <authorList>
            <consortium name="Pathogen Informatics"/>
        </authorList>
    </citation>
    <scope>NUCLEOTIDE SEQUENCE [LARGE SCALE GENOMIC DNA]</scope>
    <source>
        <strain evidence="1 2">Zambia</strain>
    </source>
</reference>
<evidence type="ECO:0000313" key="1">
    <source>
        <dbReference type="EMBL" id="VDP45798.1"/>
    </source>
</evidence>
<gene>
    <name evidence="1" type="ORF">SMRZ_LOCUS23085</name>
</gene>
<proteinExistence type="predicted"/>
<evidence type="ECO:0000313" key="2">
    <source>
        <dbReference type="Proteomes" id="UP000277204"/>
    </source>
</evidence>
<dbReference type="GO" id="GO:0043256">
    <property type="term" value="C:laminin complex"/>
    <property type="evidence" value="ECO:0007669"/>
    <property type="project" value="TreeGrafter"/>
</dbReference>
<organism evidence="1 2">
    <name type="scientific">Schistosoma margrebowiei</name>
    <dbReference type="NCBI Taxonomy" id="48269"/>
    <lineage>
        <taxon>Eukaryota</taxon>
        <taxon>Metazoa</taxon>
        <taxon>Spiralia</taxon>
        <taxon>Lophotrochozoa</taxon>
        <taxon>Platyhelminthes</taxon>
        <taxon>Trematoda</taxon>
        <taxon>Digenea</taxon>
        <taxon>Strigeidida</taxon>
        <taxon>Schistosomatoidea</taxon>
        <taxon>Schistosomatidae</taxon>
        <taxon>Schistosoma</taxon>
    </lineage>
</organism>
<dbReference type="GO" id="GO:0016477">
    <property type="term" value="P:cell migration"/>
    <property type="evidence" value="ECO:0007669"/>
    <property type="project" value="TreeGrafter"/>
</dbReference>